<dbReference type="EMBL" id="CP035913">
    <property type="protein sequence ID" value="QBE65463.1"/>
    <property type="molecule type" value="Genomic_DNA"/>
</dbReference>
<sequence length="401" mass="43580">MPTAWRARSKATPRRKKSPAWCIRCNACALIIPMPIELDPPVSTGQPRATLRITLGERAPGVRERVLFTERLALLLETGVPLHAALQSLLQQTDHPQLRLMIGTISDDILAGERFSAALAKHPLFPVTYVNLVAASEAGGFMGEVLAQLVEMDENEERLRATLVSALSYPLFLMAFSGAVVLFILVSVFPKFSALFASIHDQLPWTTRVLLAVSNTLTQHGALVAAAVALLGGGGWLLARRPDVREKLDSLKLRAPLLKDIFAKIYMTRLLRVMGISLERGVTILATLEACRAVVTNADVQRFILDLETDVTEGKGIASGFNNSPFVPVAVRQMIATGEATGTLGRVMGRIADSYDRELTRQLARLSKLAEPVMLLVMGVMVGTIVSSLILPIFKLSSAAR</sequence>
<evidence type="ECO:0000256" key="1">
    <source>
        <dbReference type="ARBA" id="ARBA00004651"/>
    </source>
</evidence>
<proteinExistence type="inferred from homology"/>
<dbReference type="Proteomes" id="UP000290637">
    <property type="component" value="Chromosome"/>
</dbReference>
<keyword evidence="4 7" id="KW-0812">Transmembrane</keyword>
<evidence type="ECO:0000313" key="9">
    <source>
        <dbReference type="EMBL" id="QBE65463.1"/>
    </source>
</evidence>
<dbReference type="PANTHER" id="PTHR30012">
    <property type="entry name" value="GENERAL SECRETION PATHWAY PROTEIN"/>
    <property type="match status" value="1"/>
</dbReference>
<comment type="similarity">
    <text evidence="2">Belongs to the GSP F family.</text>
</comment>
<evidence type="ECO:0000256" key="4">
    <source>
        <dbReference type="ARBA" id="ARBA00022692"/>
    </source>
</evidence>
<evidence type="ECO:0000256" key="2">
    <source>
        <dbReference type="ARBA" id="ARBA00005745"/>
    </source>
</evidence>
<protein>
    <submittedName>
        <fullName evidence="9">Type II secretion system F family protein</fullName>
    </submittedName>
</protein>
<feature type="transmembrane region" description="Helical" evidence="7">
    <location>
        <begin position="220"/>
        <end position="239"/>
    </location>
</feature>
<dbReference type="InterPro" id="IPR003004">
    <property type="entry name" value="GspF/PilC"/>
</dbReference>
<feature type="transmembrane region" description="Helical" evidence="7">
    <location>
        <begin position="167"/>
        <end position="189"/>
    </location>
</feature>
<feature type="domain" description="Type II secretion system protein GspF" evidence="8">
    <location>
        <begin position="68"/>
        <end position="190"/>
    </location>
</feature>
<evidence type="ECO:0000256" key="3">
    <source>
        <dbReference type="ARBA" id="ARBA00022475"/>
    </source>
</evidence>
<name>A0A4V0Z425_9BURK</name>
<evidence type="ECO:0000256" key="7">
    <source>
        <dbReference type="SAM" id="Phobius"/>
    </source>
</evidence>
<reference evidence="9 10" key="1">
    <citation type="submission" date="2019-02" db="EMBL/GenBank/DDBJ databases">
        <title>Draft Genome Sequences of Six Type Strains of the Genus Massilia.</title>
        <authorList>
            <person name="Miess H."/>
            <person name="Frediansyhah A."/>
            <person name="Gross H."/>
        </authorList>
    </citation>
    <scope>NUCLEOTIDE SEQUENCE [LARGE SCALE GENOMIC DNA]</scope>
    <source>
        <strain evidence="9 10">DSM 17473</strain>
    </source>
</reference>
<dbReference type="KEGG" id="plue:EWM63_22760"/>
<keyword evidence="10" id="KW-1185">Reference proteome</keyword>
<organism evidence="9 10">
    <name type="scientific">Pseudoduganella lutea</name>
    <dbReference type="NCBI Taxonomy" id="321985"/>
    <lineage>
        <taxon>Bacteria</taxon>
        <taxon>Pseudomonadati</taxon>
        <taxon>Pseudomonadota</taxon>
        <taxon>Betaproteobacteria</taxon>
        <taxon>Burkholderiales</taxon>
        <taxon>Oxalobacteraceae</taxon>
        <taxon>Telluria group</taxon>
        <taxon>Pseudoduganella</taxon>
    </lineage>
</organism>
<dbReference type="InterPro" id="IPR018076">
    <property type="entry name" value="T2SS_GspF_dom"/>
</dbReference>
<evidence type="ECO:0000313" key="10">
    <source>
        <dbReference type="Proteomes" id="UP000290637"/>
    </source>
</evidence>
<dbReference type="InterPro" id="IPR042094">
    <property type="entry name" value="T2SS_GspF_sf"/>
</dbReference>
<dbReference type="PANTHER" id="PTHR30012:SF0">
    <property type="entry name" value="TYPE II SECRETION SYSTEM PROTEIN F-RELATED"/>
    <property type="match status" value="1"/>
</dbReference>
<gene>
    <name evidence="9" type="ORF">EWM63_22760</name>
</gene>
<feature type="transmembrane region" description="Helical" evidence="7">
    <location>
        <begin position="373"/>
        <end position="394"/>
    </location>
</feature>
<dbReference type="GO" id="GO:0005886">
    <property type="term" value="C:plasma membrane"/>
    <property type="evidence" value="ECO:0007669"/>
    <property type="project" value="UniProtKB-SubCell"/>
</dbReference>
<dbReference type="AlphaFoldDB" id="A0A4V0Z425"/>
<keyword evidence="6 7" id="KW-0472">Membrane</keyword>
<evidence type="ECO:0000256" key="5">
    <source>
        <dbReference type="ARBA" id="ARBA00022989"/>
    </source>
</evidence>
<dbReference type="Pfam" id="PF00482">
    <property type="entry name" value="T2SSF"/>
    <property type="match status" value="2"/>
</dbReference>
<accession>A0A4V0Z425</accession>
<dbReference type="PRINTS" id="PR00812">
    <property type="entry name" value="BCTERIALGSPF"/>
</dbReference>
<keyword evidence="5 7" id="KW-1133">Transmembrane helix</keyword>
<keyword evidence="3" id="KW-1003">Cell membrane</keyword>
<dbReference type="OrthoDB" id="9805682at2"/>
<dbReference type="Gene3D" id="1.20.81.30">
    <property type="entry name" value="Type II secretion system (T2SS), domain F"/>
    <property type="match status" value="2"/>
</dbReference>
<evidence type="ECO:0000256" key="6">
    <source>
        <dbReference type="ARBA" id="ARBA00023136"/>
    </source>
</evidence>
<evidence type="ECO:0000259" key="8">
    <source>
        <dbReference type="Pfam" id="PF00482"/>
    </source>
</evidence>
<feature type="domain" description="Type II secretion system protein GspF" evidence="8">
    <location>
        <begin position="271"/>
        <end position="392"/>
    </location>
</feature>
<comment type="subcellular location">
    <subcellularLocation>
        <location evidence="1">Cell membrane</location>
        <topology evidence="1">Multi-pass membrane protein</topology>
    </subcellularLocation>
</comment>